<accession>A0A8I2YXS6</accession>
<protein>
    <recommendedName>
        <fullName evidence="3">CipC protein</fullName>
    </recommendedName>
</protein>
<dbReference type="InterPro" id="IPR022234">
    <property type="entry name" value="DUF3759"/>
</dbReference>
<dbReference type="Proteomes" id="UP000683000">
    <property type="component" value="Unassembled WGS sequence"/>
</dbReference>
<comment type="caution">
    <text evidence="1">The sequence shown here is derived from an EMBL/GenBank/DDBJ whole genome shotgun (WGS) entry which is preliminary data.</text>
</comment>
<sequence>MGLFDAFQGDRDDYDQKHKGHVTHDLIAGAATFEALKAYEEHCASQGKPDSHAKAKEVAGALVAGLVTHLVETKGVDAWDSYKQKQAEEKGETSSCYFYFVGHADA</sequence>
<reference evidence="1" key="1">
    <citation type="submission" date="2021-03" db="EMBL/GenBank/DDBJ databases">
        <title>Evolutionary innovations through gain and loss of genes in the ectomycorrhizal Boletales.</title>
        <authorList>
            <person name="Wu G."/>
            <person name="Miyauchi S."/>
            <person name="Morin E."/>
            <person name="Yang Z.-L."/>
            <person name="Xu J."/>
            <person name="Martin F.M."/>
        </authorList>
    </citation>
    <scope>NUCLEOTIDE SEQUENCE</scope>
    <source>
        <strain evidence="1">BR01</strain>
    </source>
</reference>
<dbReference type="PANTHER" id="PTHR37450">
    <property type="entry name" value="CIPC PROTEIN"/>
    <property type="match status" value="1"/>
</dbReference>
<dbReference type="Pfam" id="PF12585">
    <property type="entry name" value="DUF3759"/>
    <property type="match status" value="1"/>
</dbReference>
<proteinExistence type="predicted"/>
<dbReference type="EMBL" id="JAGFBS010000004">
    <property type="protein sequence ID" value="KAG6379949.1"/>
    <property type="molecule type" value="Genomic_DNA"/>
</dbReference>
<dbReference type="PANTHER" id="PTHR37450:SF1">
    <property type="entry name" value="CIPC PROTEIN"/>
    <property type="match status" value="1"/>
</dbReference>
<dbReference type="OrthoDB" id="9895617at2759"/>
<name>A0A8I2YXS6_9AGAM</name>
<keyword evidence="2" id="KW-1185">Reference proteome</keyword>
<dbReference type="AlphaFoldDB" id="A0A8I2YXS6"/>
<evidence type="ECO:0008006" key="3">
    <source>
        <dbReference type="Google" id="ProtNLM"/>
    </source>
</evidence>
<evidence type="ECO:0000313" key="1">
    <source>
        <dbReference type="EMBL" id="KAG6379949.1"/>
    </source>
</evidence>
<gene>
    <name evidence="1" type="ORF">JVT61DRAFT_10516</name>
</gene>
<organism evidence="1 2">
    <name type="scientific">Boletus reticuloceps</name>
    <dbReference type="NCBI Taxonomy" id="495285"/>
    <lineage>
        <taxon>Eukaryota</taxon>
        <taxon>Fungi</taxon>
        <taxon>Dikarya</taxon>
        <taxon>Basidiomycota</taxon>
        <taxon>Agaricomycotina</taxon>
        <taxon>Agaricomycetes</taxon>
        <taxon>Agaricomycetidae</taxon>
        <taxon>Boletales</taxon>
        <taxon>Boletineae</taxon>
        <taxon>Boletaceae</taxon>
        <taxon>Boletoideae</taxon>
        <taxon>Boletus</taxon>
    </lineage>
</organism>
<evidence type="ECO:0000313" key="2">
    <source>
        <dbReference type="Proteomes" id="UP000683000"/>
    </source>
</evidence>